<evidence type="ECO:0000256" key="4">
    <source>
        <dbReference type="RuleBase" id="RU003690"/>
    </source>
</evidence>
<dbReference type="GO" id="GO:0008422">
    <property type="term" value="F:beta-glucosidase activity"/>
    <property type="evidence" value="ECO:0007669"/>
    <property type="project" value="TreeGrafter"/>
</dbReference>
<evidence type="ECO:0000256" key="1">
    <source>
        <dbReference type="ARBA" id="ARBA00010838"/>
    </source>
</evidence>
<gene>
    <name evidence="5" type="ORF">Vretimale_4516</name>
</gene>
<accession>A0A8J4G2J1</accession>
<evidence type="ECO:0000256" key="3">
    <source>
        <dbReference type="ARBA" id="ARBA00023295"/>
    </source>
</evidence>
<evidence type="ECO:0000313" key="5">
    <source>
        <dbReference type="EMBL" id="GIL99322.1"/>
    </source>
</evidence>
<organism evidence="5 6">
    <name type="scientific">Volvox reticuliferus</name>
    <dbReference type="NCBI Taxonomy" id="1737510"/>
    <lineage>
        <taxon>Eukaryota</taxon>
        <taxon>Viridiplantae</taxon>
        <taxon>Chlorophyta</taxon>
        <taxon>core chlorophytes</taxon>
        <taxon>Chlorophyceae</taxon>
        <taxon>CS clade</taxon>
        <taxon>Chlamydomonadales</taxon>
        <taxon>Volvocaceae</taxon>
        <taxon>Volvox</taxon>
    </lineage>
</organism>
<dbReference type="PRINTS" id="PR00131">
    <property type="entry name" value="GLHYDRLASE1"/>
</dbReference>
<keyword evidence="3" id="KW-0326">Glycosidase</keyword>
<dbReference type="Proteomes" id="UP000722791">
    <property type="component" value="Unassembled WGS sequence"/>
</dbReference>
<dbReference type="EMBL" id="BNCQ01000006">
    <property type="protein sequence ID" value="GIL99322.1"/>
    <property type="molecule type" value="Genomic_DNA"/>
</dbReference>
<dbReference type="InterPro" id="IPR017853">
    <property type="entry name" value="GH"/>
</dbReference>
<evidence type="ECO:0000313" key="6">
    <source>
        <dbReference type="Proteomes" id="UP000722791"/>
    </source>
</evidence>
<dbReference type="Gene3D" id="3.20.20.80">
    <property type="entry name" value="Glycosidases"/>
    <property type="match status" value="1"/>
</dbReference>
<proteinExistence type="inferred from homology"/>
<dbReference type="Pfam" id="PF00232">
    <property type="entry name" value="Glyco_hydro_1"/>
    <property type="match status" value="1"/>
</dbReference>
<evidence type="ECO:0008006" key="7">
    <source>
        <dbReference type="Google" id="ProtNLM"/>
    </source>
</evidence>
<dbReference type="InterPro" id="IPR001360">
    <property type="entry name" value="Glyco_hydro_1"/>
</dbReference>
<evidence type="ECO:0000256" key="2">
    <source>
        <dbReference type="ARBA" id="ARBA00022801"/>
    </source>
</evidence>
<sequence length="526" mass="60105">EQIWVVPPSVQSIYHLQIFYGARAAMNGNLQHISPESNGQTEKIRFLKGSAISIWQNSGDGGSNWTRFANSLWPFRYFGVKAIRGKYNIDTCSDFWNNYERDIKLAADIGSTTLRFSFEWARIEPERGVIDMEAVRRYHQMLDCMAAHGLEPNATLWHFVHPTWFEDAGGFTKEENIPAFVEYSKRCFGWFGSKIRLWATFNEPTCYMFLGFIVGIAPPGRIFDLVGAGRMLSTMLKAHVAAYKAVKAMPGGDKAQVGLVSHHITFEAQADGILHGVAKLLSDWMTYWWGWDVMEHWMLTGEFVWKLPVLGVWQRWRDPEGKPPCDWWGINYYSRGIFSWYLLPSCRQQEVMTDMYYPIYPEGMYRAIKRCSEFGIPMYITETGIADSRDDRRAIMIDAYVKEVMRAVAEGYDVRGFYYWTLIDNMEWATGYTMKFGLYAWEPDGSVDRKLKEGSKTLVRYFRTLPDSLEGVREAARKAQAVLGADLGVEQELKEEGFVRMGSEGKMPSDGKVAGERGGVGMVAIG</sequence>
<dbReference type="SUPFAM" id="SSF51445">
    <property type="entry name" value="(Trans)glycosidases"/>
    <property type="match status" value="1"/>
</dbReference>
<feature type="non-terminal residue" evidence="5">
    <location>
        <position position="1"/>
    </location>
</feature>
<dbReference type="PANTHER" id="PTHR10353:SF36">
    <property type="entry name" value="LP05116P"/>
    <property type="match status" value="1"/>
</dbReference>
<dbReference type="AlphaFoldDB" id="A0A8J4G2J1"/>
<protein>
    <recommendedName>
        <fullName evidence="7">Glycoside hydrolase</fullName>
    </recommendedName>
</protein>
<dbReference type="GO" id="GO:0005975">
    <property type="term" value="P:carbohydrate metabolic process"/>
    <property type="evidence" value="ECO:0007669"/>
    <property type="project" value="InterPro"/>
</dbReference>
<comment type="caution">
    <text evidence="5">The sequence shown here is derived from an EMBL/GenBank/DDBJ whole genome shotgun (WGS) entry which is preliminary data.</text>
</comment>
<dbReference type="PANTHER" id="PTHR10353">
    <property type="entry name" value="GLYCOSYL HYDROLASE"/>
    <property type="match status" value="1"/>
</dbReference>
<name>A0A8J4G2J1_9CHLO</name>
<keyword evidence="2" id="KW-0378">Hydrolase</keyword>
<comment type="similarity">
    <text evidence="1 4">Belongs to the glycosyl hydrolase 1 family.</text>
</comment>
<reference evidence="5" key="1">
    <citation type="journal article" date="2021" name="Proc. Natl. Acad. Sci. U.S.A.">
        <title>Three genomes in the algal genus Volvox reveal the fate of a haploid sex-determining region after a transition to homothallism.</title>
        <authorList>
            <person name="Yamamoto K."/>
            <person name="Hamaji T."/>
            <person name="Kawai-Toyooka H."/>
            <person name="Matsuzaki R."/>
            <person name="Takahashi F."/>
            <person name="Nishimura Y."/>
            <person name="Kawachi M."/>
            <person name="Noguchi H."/>
            <person name="Minakuchi Y."/>
            <person name="Umen J.G."/>
            <person name="Toyoda A."/>
            <person name="Nozaki H."/>
        </authorList>
    </citation>
    <scope>NUCLEOTIDE SEQUENCE</scope>
    <source>
        <strain evidence="5">NIES-3785</strain>
    </source>
</reference>